<evidence type="ECO:0000256" key="3">
    <source>
        <dbReference type="ARBA" id="ARBA00006906"/>
    </source>
</evidence>
<evidence type="ECO:0000256" key="6">
    <source>
        <dbReference type="ARBA" id="ARBA00023239"/>
    </source>
</evidence>
<reference evidence="8" key="1">
    <citation type="submission" date="2021-10" db="EMBL/GenBank/DDBJ databases">
        <title>Collection of gut derived symbiotic bacterial strains cultured from healthy donors.</title>
        <authorList>
            <person name="Lin H."/>
            <person name="Littmann E."/>
            <person name="Claire K."/>
            <person name="Pamer E."/>
        </authorList>
    </citation>
    <scope>NUCLEOTIDE SEQUENCE</scope>
    <source>
        <strain evidence="8">MSK.7.16</strain>
    </source>
</reference>
<sequence>MISKNIQKIFDIGLVPLIVLDDVEDAVPLGKALVAGGIPVAEVTFRTEAGGAVIEKMTQEVPEILVGAGTVHDVEHAKEAVEKGAKFIVTPGFNLDVVKWCVDNNIDVIPGTVAPSDIEAAMNLGLSVCKFFPAEAYGGVKTLKALAGPYADIKFMPTGGVSENNMNEYLTLSNVGAIGGSFMTPSKLVKEKKWNEITEVCKAIVKKMLGFELAHVGINTKDANEANNIANTLGNVFLQEKRETSGAYFSGDVAEVVKGSFLGEHGHICIDTIDMPRTIAYLKRIGVEFNNETWAKDDKGNIINVYLKDSIGGFAIHVRRKAQ</sequence>
<evidence type="ECO:0000256" key="7">
    <source>
        <dbReference type="ARBA" id="ARBA00023277"/>
    </source>
</evidence>
<dbReference type="InterPro" id="IPR031337">
    <property type="entry name" value="KDPG/KHG_AS_1"/>
</dbReference>
<proteinExistence type="inferred from homology"/>
<dbReference type="NCBIfam" id="TIGR01182">
    <property type="entry name" value="eda"/>
    <property type="match status" value="1"/>
</dbReference>
<dbReference type="NCBIfam" id="NF004325">
    <property type="entry name" value="PRK05718.1"/>
    <property type="match status" value="1"/>
</dbReference>
<comment type="subunit">
    <text evidence="4">Homotrimer.</text>
</comment>
<gene>
    <name evidence="8" type="ORF">LIY65_00400</name>
</gene>
<keyword evidence="6" id="KW-0456">Lyase</keyword>
<dbReference type="CDD" id="cd00452">
    <property type="entry name" value="KDPG_aldolase"/>
    <property type="match status" value="1"/>
</dbReference>
<name>A0AAW4U2Z9_9FIRM</name>
<evidence type="ECO:0000256" key="2">
    <source>
        <dbReference type="ARBA" id="ARBA00004736"/>
    </source>
</evidence>
<dbReference type="PANTHER" id="PTHR30246">
    <property type="entry name" value="2-KETO-3-DEOXY-6-PHOSPHOGLUCONATE ALDOLASE"/>
    <property type="match status" value="1"/>
</dbReference>
<dbReference type="PROSITE" id="PS00159">
    <property type="entry name" value="ALDOLASE_KDPG_KHG_1"/>
    <property type="match status" value="1"/>
</dbReference>
<comment type="similarity">
    <text evidence="3">Belongs to the KHG/KDPG aldolase family.</text>
</comment>
<comment type="caution">
    <text evidence="8">The sequence shown here is derived from an EMBL/GenBank/DDBJ whole genome shotgun (WGS) entry which is preliminary data.</text>
</comment>
<dbReference type="Gene3D" id="3.20.20.70">
    <property type="entry name" value="Aldolase class I"/>
    <property type="match status" value="1"/>
</dbReference>
<dbReference type="GeneID" id="62777731"/>
<dbReference type="Pfam" id="PF01081">
    <property type="entry name" value="Aldolase"/>
    <property type="match status" value="1"/>
</dbReference>
<evidence type="ECO:0000313" key="8">
    <source>
        <dbReference type="EMBL" id="MCB6827139.1"/>
    </source>
</evidence>
<dbReference type="EMBL" id="JAJCGD010000001">
    <property type="protein sequence ID" value="MCB6827139.1"/>
    <property type="molecule type" value="Genomic_DNA"/>
</dbReference>
<evidence type="ECO:0000313" key="9">
    <source>
        <dbReference type="Proteomes" id="UP001198190"/>
    </source>
</evidence>
<comment type="catalytic activity">
    <reaction evidence="1">
        <text>2-dehydro-3-deoxy-6-phospho-D-gluconate = D-glyceraldehyde 3-phosphate + pyruvate</text>
        <dbReference type="Rhea" id="RHEA:17089"/>
        <dbReference type="ChEBI" id="CHEBI:15361"/>
        <dbReference type="ChEBI" id="CHEBI:57569"/>
        <dbReference type="ChEBI" id="CHEBI:59776"/>
        <dbReference type="EC" id="4.1.2.14"/>
    </reaction>
</comment>
<evidence type="ECO:0000256" key="5">
    <source>
        <dbReference type="ARBA" id="ARBA00013063"/>
    </source>
</evidence>
<dbReference type="SUPFAM" id="SSF51569">
    <property type="entry name" value="Aldolase"/>
    <property type="match status" value="1"/>
</dbReference>
<dbReference type="GO" id="GO:0008675">
    <property type="term" value="F:2-dehydro-3-deoxy-phosphogluconate aldolase activity"/>
    <property type="evidence" value="ECO:0007669"/>
    <property type="project" value="UniProtKB-EC"/>
</dbReference>
<accession>A0AAW4U2Z9</accession>
<dbReference type="AlphaFoldDB" id="A0AAW4U2Z9"/>
<evidence type="ECO:0000256" key="1">
    <source>
        <dbReference type="ARBA" id="ARBA00000654"/>
    </source>
</evidence>
<dbReference type="InterPro" id="IPR013785">
    <property type="entry name" value="Aldolase_TIM"/>
</dbReference>
<dbReference type="EC" id="4.1.2.14" evidence="5"/>
<dbReference type="RefSeq" id="WP_008538926.1">
    <property type="nucleotide sequence ID" value="NZ_CAUCOD010000153.1"/>
</dbReference>
<evidence type="ECO:0000256" key="4">
    <source>
        <dbReference type="ARBA" id="ARBA00011233"/>
    </source>
</evidence>
<dbReference type="Proteomes" id="UP001198190">
    <property type="component" value="Unassembled WGS sequence"/>
</dbReference>
<keyword evidence="7" id="KW-0119">Carbohydrate metabolism</keyword>
<dbReference type="InterPro" id="IPR000887">
    <property type="entry name" value="Aldlse_KDPG_KHG"/>
</dbReference>
<comment type="pathway">
    <text evidence="2">Carbohydrate acid metabolism; 2-dehydro-3-deoxy-D-gluconate degradation; D-glyceraldehyde 3-phosphate and pyruvate from 2-dehydro-3-deoxy-D-gluconate: step 2/2.</text>
</comment>
<protein>
    <recommendedName>
        <fullName evidence="5">2-dehydro-3-deoxy-phosphogluconate aldolase</fullName>
        <ecNumber evidence="5">4.1.2.14</ecNumber>
    </recommendedName>
</protein>
<organism evidence="8 9">
    <name type="scientific">Megamonas funiformis</name>
    <dbReference type="NCBI Taxonomy" id="437897"/>
    <lineage>
        <taxon>Bacteria</taxon>
        <taxon>Bacillati</taxon>
        <taxon>Bacillota</taxon>
        <taxon>Negativicutes</taxon>
        <taxon>Selenomonadales</taxon>
        <taxon>Selenomonadaceae</taxon>
        <taxon>Megamonas</taxon>
    </lineage>
</organism>
<dbReference type="PANTHER" id="PTHR30246:SF1">
    <property type="entry name" value="2-DEHYDRO-3-DEOXY-6-PHOSPHOGALACTONATE ALDOLASE-RELATED"/>
    <property type="match status" value="1"/>
</dbReference>